<accession>A0ABD0PFW7</accession>
<feature type="compositionally biased region" description="Basic and acidic residues" evidence="1">
    <location>
        <begin position="508"/>
        <end position="531"/>
    </location>
</feature>
<feature type="compositionally biased region" description="Polar residues" evidence="1">
    <location>
        <begin position="324"/>
        <end position="350"/>
    </location>
</feature>
<feature type="region of interest" description="Disordered" evidence="1">
    <location>
        <begin position="63"/>
        <end position="588"/>
    </location>
</feature>
<organism evidence="2 3">
    <name type="scientific">Cirrhinus mrigala</name>
    <name type="common">Mrigala</name>
    <dbReference type="NCBI Taxonomy" id="683832"/>
    <lineage>
        <taxon>Eukaryota</taxon>
        <taxon>Metazoa</taxon>
        <taxon>Chordata</taxon>
        <taxon>Craniata</taxon>
        <taxon>Vertebrata</taxon>
        <taxon>Euteleostomi</taxon>
        <taxon>Actinopterygii</taxon>
        <taxon>Neopterygii</taxon>
        <taxon>Teleostei</taxon>
        <taxon>Ostariophysi</taxon>
        <taxon>Cypriniformes</taxon>
        <taxon>Cyprinidae</taxon>
        <taxon>Labeoninae</taxon>
        <taxon>Labeonini</taxon>
        <taxon>Cirrhinus</taxon>
    </lineage>
</organism>
<evidence type="ECO:0000313" key="3">
    <source>
        <dbReference type="Proteomes" id="UP001529510"/>
    </source>
</evidence>
<feature type="compositionally biased region" description="Low complexity" evidence="1">
    <location>
        <begin position="485"/>
        <end position="496"/>
    </location>
</feature>
<feature type="compositionally biased region" description="Polar residues" evidence="1">
    <location>
        <begin position="271"/>
        <end position="287"/>
    </location>
</feature>
<comment type="caution">
    <text evidence="2">The sequence shown here is derived from an EMBL/GenBank/DDBJ whole genome shotgun (WGS) entry which is preliminary data.</text>
</comment>
<reference evidence="2 3" key="1">
    <citation type="submission" date="2024-05" db="EMBL/GenBank/DDBJ databases">
        <title>Genome sequencing and assembly of Indian major carp, Cirrhinus mrigala (Hamilton, 1822).</title>
        <authorList>
            <person name="Mohindra V."/>
            <person name="Chowdhury L.M."/>
            <person name="Lal K."/>
            <person name="Jena J.K."/>
        </authorList>
    </citation>
    <scope>NUCLEOTIDE SEQUENCE [LARGE SCALE GENOMIC DNA]</scope>
    <source>
        <strain evidence="2">CM1030</strain>
        <tissue evidence="2">Blood</tissue>
    </source>
</reference>
<feature type="compositionally biased region" description="Polar residues" evidence="1">
    <location>
        <begin position="193"/>
        <end position="203"/>
    </location>
</feature>
<feature type="compositionally biased region" description="Polar residues" evidence="1">
    <location>
        <begin position="819"/>
        <end position="831"/>
    </location>
</feature>
<feature type="compositionally biased region" description="Acidic residues" evidence="1">
    <location>
        <begin position="862"/>
        <end position="879"/>
    </location>
</feature>
<feature type="compositionally biased region" description="Polar residues" evidence="1">
    <location>
        <begin position="665"/>
        <end position="681"/>
    </location>
</feature>
<feature type="compositionally biased region" description="Polar residues" evidence="1">
    <location>
        <begin position="796"/>
        <end position="811"/>
    </location>
</feature>
<evidence type="ECO:0000313" key="2">
    <source>
        <dbReference type="EMBL" id="KAL0172236.1"/>
    </source>
</evidence>
<feature type="compositionally biased region" description="Polar residues" evidence="1">
    <location>
        <begin position="750"/>
        <end position="766"/>
    </location>
</feature>
<sequence length="900" mass="99075">MSLHTGTFVRQLSESDTASSPTEGAESPNGTAAQSHSQSSVKPFGSAAAKFKIRSAKSLTTKDLRTKSFSFEDGKVEDSSQRSDPSKDLNKASISSASYTHTNTDDKETGKTLSEDTRKDSTLPIGSEKSDLSATKLNTQEDKSPAASDKRRGDESRRFFQTNKSKSLDWRAGYGNRTGMTSGTRDSLERAGTSHTQENQPSSVPWRIQPYNAAKQGSQTVDRKAYPISGSTSVRMNRVNFAPDRTNSGQSLPSRLKPRLSQESIGEGSSLWAQQQGEANLDQTDSRIGSWGKEQGSSNAEELTGNQTITERIAKLFGGDANSDGHSTASVRLKRSNTVSSEQSNTVDSTPSHRKYTTNYASGSSSDSTDSQQGKPAYNTEKAGTFPRGFSKPYFDPKQEPSTNRENRNDQRNNSSGLSFSVSTKPKWSTETSSVKTAPSLLPEDNKETSKPGFTGSPEYCSQSLERTRSRLAAAAQCSPRRNQSASSDSSSSISSEGVRHLFTTNRGIKEKIGTDKQSDKETTKRPDIENKYVGGLQDGTTQPKYPLAAHSKIHKEEEKDDVFMGKTEGRRGEGVLEKSRLPSSESVKNTISMFESLARQSRSTPEILRMRRVFSVPEQPKPPTLLKKSDSDKNLHFRSVLGDTESLRTNFFSKSHSNEESETPHSNSIVKVKPTLQQHQETYKKSVEPSPALKQMKESRTDQVISRRDEDERRTVNKKHMDEPDSTITSNSGFRNIGEMEEKPHPIPSVSQQSNVKSLLKQKSINVFDDDDDDDDDDVDENTPTNSPDRAPLTVNFQNQSSPGTVTVNGTYPKVPPNNGQSSSPIKTIHSSLNNSNNNNYVIASKDFTTVTPSMARWSSDEEEYDDDETDTEEDSDSGESSVTITSNMSQSDRRSFSL</sequence>
<feature type="compositionally biased region" description="Basic and acidic residues" evidence="1">
    <location>
        <begin position="555"/>
        <end position="581"/>
    </location>
</feature>
<feature type="compositionally biased region" description="Basic and acidic residues" evidence="1">
    <location>
        <begin position="395"/>
        <end position="411"/>
    </location>
</feature>
<feature type="compositionally biased region" description="Polar residues" evidence="1">
    <location>
        <begin position="1"/>
        <end position="41"/>
    </location>
</feature>
<proteinExistence type="predicted"/>
<feature type="region of interest" description="Disordered" evidence="1">
    <location>
        <begin position="1"/>
        <end position="45"/>
    </location>
</feature>
<feature type="compositionally biased region" description="Basic and acidic residues" evidence="1">
    <location>
        <begin position="696"/>
        <end position="724"/>
    </location>
</feature>
<feature type="compositionally biased region" description="Acidic residues" evidence="1">
    <location>
        <begin position="769"/>
        <end position="782"/>
    </location>
</feature>
<dbReference type="EMBL" id="JAMKFB020000016">
    <property type="protein sequence ID" value="KAL0172236.1"/>
    <property type="molecule type" value="Genomic_DNA"/>
</dbReference>
<feature type="region of interest" description="Disordered" evidence="1">
    <location>
        <begin position="850"/>
        <end position="900"/>
    </location>
</feature>
<feature type="non-terminal residue" evidence="2">
    <location>
        <position position="900"/>
    </location>
</feature>
<feature type="compositionally biased region" description="Polar residues" evidence="1">
    <location>
        <begin position="412"/>
        <end position="437"/>
    </location>
</feature>
<dbReference type="Proteomes" id="UP001529510">
    <property type="component" value="Unassembled WGS sequence"/>
</dbReference>
<feature type="compositionally biased region" description="Polar residues" evidence="1">
    <location>
        <begin position="92"/>
        <end position="102"/>
    </location>
</feature>
<evidence type="ECO:0000256" key="1">
    <source>
        <dbReference type="SAM" id="MobiDB-lite"/>
    </source>
</evidence>
<feature type="compositionally biased region" description="Basic and acidic residues" evidence="1">
    <location>
        <begin position="63"/>
        <end position="90"/>
    </location>
</feature>
<dbReference type="PANTHER" id="PTHR48484:SF1">
    <property type="entry name" value="DENTIN SIALOPHOSPHOPROTEIN"/>
    <property type="match status" value="1"/>
</dbReference>
<feature type="region of interest" description="Disordered" evidence="1">
    <location>
        <begin position="612"/>
        <end position="635"/>
    </location>
</feature>
<feature type="compositionally biased region" description="Basic and acidic residues" evidence="1">
    <location>
        <begin position="103"/>
        <end position="121"/>
    </location>
</feature>
<dbReference type="AlphaFoldDB" id="A0ABD0PFW7"/>
<feature type="compositionally biased region" description="Low complexity" evidence="1">
    <location>
        <begin position="362"/>
        <end position="374"/>
    </location>
</feature>
<name>A0ABD0PFW7_CIRMR</name>
<dbReference type="PANTHER" id="PTHR48484">
    <property type="entry name" value="PRO-INTERLEUKIN-16"/>
    <property type="match status" value="1"/>
</dbReference>
<dbReference type="InterPro" id="IPR055287">
    <property type="entry name" value="IL-16-like"/>
</dbReference>
<feature type="region of interest" description="Disordered" evidence="1">
    <location>
        <begin position="652"/>
        <end position="838"/>
    </location>
</feature>
<feature type="compositionally biased region" description="Polar residues" evidence="1">
    <location>
        <begin position="295"/>
        <end position="310"/>
    </location>
</feature>
<feature type="compositionally biased region" description="Basic and acidic residues" evidence="1">
    <location>
        <begin position="139"/>
        <end position="158"/>
    </location>
</feature>
<protein>
    <submittedName>
        <fullName evidence="2">Uncharacterized protein</fullName>
    </submittedName>
</protein>
<gene>
    <name evidence="2" type="ORF">M9458_032547</name>
</gene>
<keyword evidence="3" id="KW-1185">Reference proteome</keyword>